<dbReference type="InterPro" id="IPR042536">
    <property type="entry name" value="TFIIIC_tauA_Sfc1"/>
</dbReference>
<dbReference type="GO" id="GO:0001003">
    <property type="term" value="F:RNA polymerase III type 2 promoter sequence-specific DNA binding"/>
    <property type="evidence" value="ECO:0007669"/>
    <property type="project" value="TreeGrafter"/>
</dbReference>
<comment type="subcellular location">
    <subcellularLocation>
        <location evidence="1">Nucleus</location>
    </subcellularLocation>
</comment>
<feature type="region of interest" description="Disordered" evidence="5">
    <location>
        <begin position="96"/>
        <end position="118"/>
    </location>
</feature>
<evidence type="ECO:0000256" key="4">
    <source>
        <dbReference type="ARBA" id="ARBA00023242"/>
    </source>
</evidence>
<evidence type="ECO:0000259" key="6">
    <source>
        <dbReference type="Pfam" id="PF09734"/>
    </source>
</evidence>
<dbReference type="PANTHER" id="PTHR13230:SF5">
    <property type="entry name" value="GENERAL TRANSCRIPTION FACTOR 3C POLYPEPTIDE 5"/>
    <property type="match status" value="1"/>
</dbReference>
<dbReference type="InterPro" id="IPR040454">
    <property type="entry name" value="TF_IIIC_Tfc1/Sfc1"/>
</dbReference>
<dbReference type="GO" id="GO:0006384">
    <property type="term" value="P:transcription initiation at RNA polymerase III promoter"/>
    <property type="evidence" value="ECO:0007669"/>
    <property type="project" value="InterPro"/>
</dbReference>
<gene>
    <name evidence="9" type="primary">LOC110988568</name>
</gene>
<dbReference type="RefSeq" id="XP_022107916.1">
    <property type="nucleotide sequence ID" value="XM_022252224.1"/>
</dbReference>
<evidence type="ECO:0000256" key="5">
    <source>
        <dbReference type="SAM" id="MobiDB-lite"/>
    </source>
</evidence>
<dbReference type="AlphaFoldDB" id="A0A8B7ZWK5"/>
<evidence type="ECO:0000313" key="8">
    <source>
        <dbReference type="Proteomes" id="UP000694845"/>
    </source>
</evidence>
<dbReference type="GO" id="GO:0005634">
    <property type="term" value="C:nucleus"/>
    <property type="evidence" value="ECO:0007669"/>
    <property type="project" value="UniProtKB-SubCell"/>
</dbReference>
<dbReference type="GO" id="GO:0000127">
    <property type="term" value="C:transcription factor TFIIIC complex"/>
    <property type="evidence" value="ECO:0007669"/>
    <property type="project" value="InterPro"/>
</dbReference>
<keyword evidence="3" id="KW-0804">Transcription</keyword>
<organism evidence="8 9">
    <name type="scientific">Acanthaster planci</name>
    <name type="common">Crown-of-thorns starfish</name>
    <dbReference type="NCBI Taxonomy" id="133434"/>
    <lineage>
        <taxon>Eukaryota</taxon>
        <taxon>Metazoa</taxon>
        <taxon>Echinodermata</taxon>
        <taxon>Eleutherozoa</taxon>
        <taxon>Asterozoa</taxon>
        <taxon>Asteroidea</taxon>
        <taxon>Valvatacea</taxon>
        <taxon>Valvatida</taxon>
        <taxon>Acanthasteridae</taxon>
        <taxon>Acanthaster</taxon>
    </lineage>
</organism>
<dbReference type="GeneID" id="110988568"/>
<feature type="compositionally biased region" description="Acidic residues" evidence="5">
    <location>
        <begin position="103"/>
        <end position="114"/>
    </location>
</feature>
<dbReference type="GO" id="GO:0001002">
    <property type="term" value="F:RNA polymerase III type 1 promoter sequence-specific DNA binding"/>
    <property type="evidence" value="ECO:0007669"/>
    <property type="project" value="TreeGrafter"/>
</dbReference>
<sequence>MADNLHEENSSALADNPQKLPHLVCVEFPARVQNVDKMLKTLGGEEAVSKTLSADSAKKLQMKFRPDDPFCRSLYASKQPATSILLRVKKRYKKQAGSGSVEMESDSQGDDLEDEGKKVVQEQAGYQTELVGVIDNVYQFKGMCDFQYLPMQRNEETGRMESLIEKVIPTKPEDASFLKQDVPLFMLPPVFSRTDQASTHHYHPDVVPSMESLSYMVGKRLDKNIVGSGRARRPHNTYLVSFEQDSVPMAPHPDAMLVFEKGKERDNSVGLLRDELVQIFTKRPVWSRGALRHNCTLTDRQLSVLLPSVSYYFCNGPWRATWVRLGYDPRTARDGLKYQILDFRIRKSLYRNKLVMPADDQDRFRNTSTRRSMPASFQKPDKKLSTYVRPPKSKVLQRENRKALEKEAYFIFREGLVPAYNQMFYQLCDIDDEGVQAMIRAKSNSAGIRQPVRYLEQEVLDQMRSAMNEILKRTLEQEVLKRGVTTEGDEDTSSRSSTSQAENVGIEGPDTCMDDDEEEDIEDSPEDIDDNDNEDGPEDVDDNEDMEEDGLNMEEEDESENEMATELLEFFSGTS</sequence>
<dbReference type="InterPro" id="IPR019136">
    <property type="entry name" value="TF_IIIC_su-5_HTH"/>
</dbReference>
<reference evidence="9" key="1">
    <citation type="submission" date="2025-08" db="UniProtKB">
        <authorList>
            <consortium name="RefSeq"/>
        </authorList>
    </citation>
    <scope>IDENTIFICATION</scope>
</reference>
<dbReference type="Pfam" id="PF09734">
    <property type="entry name" value="Tau95"/>
    <property type="match status" value="1"/>
</dbReference>
<feature type="region of interest" description="Disordered" evidence="5">
    <location>
        <begin position="364"/>
        <end position="384"/>
    </location>
</feature>
<proteinExistence type="predicted"/>
<feature type="domain" description="Transcription factor IIIC subunit Tfc1/Sfc1 triple barrel" evidence="7">
    <location>
        <begin position="24"/>
        <end position="149"/>
    </location>
</feature>
<evidence type="ECO:0000256" key="2">
    <source>
        <dbReference type="ARBA" id="ARBA00023125"/>
    </source>
</evidence>
<dbReference type="Pfam" id="PF17682">
    <property type="entry name" value="Tau95_N"/>
    <property type="match status" value="1"/>
</dbReference>
<dbReference type="PANTHER" id="PTHR13230">
    <property type="entry name" value="GENERAL TRANSCRIPTION FACTOR IIIC, POLYPEPTIDE 5"/>
    <property type="match status" value="1"/>
</dbReference>
<feature type="region of interest" description="Disordered" evidence="5">
    <location>
        <begin position="481"/>
        <end position="575"/>
    </location>
</feature>
<dbReference type="InterPro" id="IPR041499">
    <property type="entry name" value="Tfc1/Sfc1_N"/>
</dbReference>
<keyword evidence="2" id="KW-0238">DNA-binding</keyword>
<evidence type="ECO:0000256" key="3">
    <source>
        <dbReference type="ARBA" id="ARBA00023163"/>
    </source>
</evidence>
<keyword evidence="8" id="KW-1185">Reference proteome</keyword>
<feature type="compositionally biased region" description="Acidic residues" evidence="5">
    <location>
        <begin position="512"/>
        <end position="563"/>
    </location>
</feature>
<keyword evidence="4" id="KW-0539">Nucleus</keyword>
<name>A0A8B7ZWK5_ACAPL</name>
<dbReference type="Gene3D" id="3.30.200.160">
    <property type="entry name" value="TFIIIC, subcomplex tauA, subunit Sfc1, barrel domain"/>
    <property type="match status" value="1"/>
</dbReference>
<dbReference type="Proteomes" id="UP000694845">
    <property type="component" value="Unplaced"/>
</dbReference>
<protein>
    <submittedName>
        <fullName evidence="9">General transcription factor 3C polypeptide 5-like isoform X1</fullName>
    </submittedName>
</protein>
<dbReference type="FunFam" id="3.30.200.160:FF:000002">
    <property type="entry name" value="Transcription factor IIIC, subunit 5"/>
    <property type="match status" value="1"/>
</dbReference>
<dbReference type="OrthoDB" id="5598268at2759"/>
<dbReference type="KEGG" id="aplc:110988568"/>
<feature type="domain" description="Transcription factor IIIC subunit 5 HTH" evidence="6">
    <location>
        <begin position="185"/>
        <end position="344"/>
    </location>
</feature>
<evidence type="ECO:0000256" key="1">
    <source>
        <dbReference type="ARBA" id="ARBA00004123"/>
    </source>
</evidence>
<evidence type="ECO:0000313" key="9">
    <source>
        <dbReference type="RefSeq" id="XP_022107916.1"/>
    </source>
</evidence>
<accession>A0A8B7ZWK5</accession>
<evidence type="ECO:0000259" key="7">
    <source>
        <dbReference type="Pfam" id="PF17682"/>
    </source>
</evidence>